<dbReference type="EMBL" id="CP030944">
    <property type="protein sequence ID" value="QKE26074.1"/>
    <property type="molecule type" value="Genomic_DNA"/>
</dbReference>
<dbReference type="RefSeq" id="WP_129095837.1">
    <property type="nucleotide sequence ID" value="NZ_CBCSAE010000004.1"/>
</dbReference>
<proteinExistence type="predicted"/>
<evidence type="ECO:0000313" key="1">
    <source>
        <dbReference type="EMBL" id="QKE26074.1"/>
    </source>
</evidence>
<sequence>MKNIDKEKLYDVMINALIVKYGLILTSAQVAEVLAISTRTLDERRKSGFDCPEYIEGRGKNIYYPVHKVVEFQLLKSEKCIKTVL</sequence>
<accession>A0AAE7B5C2</accession>
<protein>
    <recommendedName>
        <fullName evidence="3">DNA-binding protein</fullName>
    </recommendedName>
</protein>
<keyword evidence="2" id="KW-1185">Reference proteome</keyword>
<organism evidence="1 2">
    <name type="scientific">Arcobacter aquimarinus</name>
    <dbReference type="NCBI Taxonomy" id="1315211"/>
    <lineage>
        <taxon>Bacteria</taxon>
        <taxon>Pseudomonadati</taxon>
        <taxon>Campylobacterota</taxon>
        <taxon>Epsilonproteobacteria</taxon>
        <taxon>Campylobacterales</taxon>
        <taxon>Arcobacteraceae</taxon>
        <taxon>Arcobacter</taxon>
    </lineage>
</organism>
<dbReference type="Proteomes" id="UP000502065">
    <property type="component" value="Chromosome"/>
</dbReference>
<evidence type="ECO:0008006" key="3">
    <source>
        <dbReference type="Google" id="ProtNLM"/>
    </source>
</evidence>
<gene>
    <name evidence="1" type="ORF">AAQM_1325</name>
</gene>
<dbReference type="KEGG" id="aaqi:AAQM_1325"/>
<evidence type="ECO:0000313" key="2">
    <source>
        <dbReference type="Proteomes" id="UP000502065"/>
    </source>
</evidence>
<name>A0AAE7B5C2_9BACT</name>
<dbReference type="AlphaFoldDB" id="A0AAE7B5C2"/>
<reference evidence="1 2" key="1">
    <citation type="submission" date="2018-07" db="EMBL/GenBank/DDBJ databases">
        <title>Identification of phenol metabolism pathways in Arcobacter.</title>
        <authorList>
            <person name="Miller W.G."/>
            <person name="Yee E."/>
            <person name="Bono J.L."/>
        </authorList>
    </citation>
    <scope>NUCLEOTIDE SEQUENCE [LARGE SCALE GENOMIC DNA]</scope>
    <source>
        <strain evidence="1 2">W63</strain>
    </source>
</reference>